<evidence type="ECO:0000256" key="2">
    <source>
        <dbReference type="SAM" id="Phobius"/>
    </source>
</evidence>
<dbReference type="EMBL" id="BAFD01000130">
    <property type="protein sequence ID" value="GAB46834.1"/>
    <property type="molecule type" value="Genomic_DNA"/>
</dbReference>
<proteinExistence type="predicted"/>
<keyword evidence="2" id="KW-0812">Transmembrane</keyword>
<feature type="compositionally biased region" description="Pro residues" evidence="1">
    <location>
        <begin position="68"/>
        <end position="77"/>
    </location>
</feature>
<reference evidence="3 4" key="1">
    <citation type="submission" date="2012-02" db="EMBL/GenBank/DDBJ databases">
        <title>Whole genome shotgun sequence of Gordonia terrae NBRC 100016.</title>
        <authorList>
            <person name="Takarada H."/>
            <person name="Hosoyama A."/>
            <person name="Tsuchikane K."/>
            <person name="Katsumata H."/>
            <person name="Yamazaki S."/>
            <person name="Fujita N."/>
        </authorList>
    </citation>
    <scope>NUCLEOTIDE SEQUENCE [LARGE SCALE GENOMIC DNA]</scope>
    <source>
        <strain evidence="3 4">NBRC 100016</strain>
    </source>
</reference>
<dbReference type="SUPFAM" id="SSF81995">
    <property type="entry name" value="beta-sandwich domain of Sec23/24"/>
    <property type="match status" value="1"/>
</dbReference>
<evidence type="ECO:0000313" key="4">
    <source>
        <dbReference type="Proteomes" id="UP000004881"/>
    </source>
</evidence>
<feature type="region of interest" description="Disordered" evidence="1">
    <location>
        <begin position="1"/>
        <end position="77"/>
    </location>
</feature>
<protein>
    <submittedName>
        <fullName evidence="3">Uncharacterized protein</fullName>
    </submittedName>
</protein>
<feature type="transmembrane region" description="Helical" evidence="2">
    <location>
        <begin position="86"/>
        <end position="110"/>
    </location>
</feature>
<accession>A0ABQ0HLS1</accession>
<evidence type="ECO:0000256" key="1">
    <source>
        <dbReference type="SAM" id="MobiDB-lite"/>
    </source>
</evidence>
<keyword evidence="2" id="KW-1133">Transmembrane helix</keyword>
<comment type="caution">
    <text evidence="3">The sequence shown here is derived from an EMBL/GenBank/DDBJ whole genome shotgun (WGS) entry which is preliminary data.</text>
</comment>
<name>A0ABQ0HLS1_9ACTN</name>
<sequence>MLTGSLRGVTNSPYQPGDPRFGPHPQPGQYPPQGGYPPPNQHYGAPPPNQVPYGTPPPYQGGPMPGGMYPPGPPFPPPPKKKRTGLWVALGVVGVLLLIVIAGGVARVLLSASQGGGITDVSDVEAGECIVVTAEPDTLKAKEVSCGDTDFHYVVAEKSITQGLCGANYSRYWVAGQDGALCLAPVYQEGRCYYLPAATTGTALAEIREIECGAPVSGGTNIRVDTKASGEPECPDADGSYFADKPRPVGYCFSVIE</sequence>
<evidence type="ECO:0000313" key="3">
    <source>
        <dbReference type="EMBL" id="GAB46834.1"/>
    </source>
</evidence>
<keyword evidence="2" id="KW-0472">Membrane</keyword>
<organism evidence="3 4">
    <name type="scientific">Gordonia terrae NBRC 100016</name>
    <dbReference type="NCBI Taxonomy" id="1089454"/>
    <lineage>
        <taxon>Bacteria</taxon>
        <taxon>Bacillati</taxon>
        <taxon>Actinomycetota</taxon>
        <taxon>Actinomycetes</taxon>
        <taxon>Mycobacteriales</taxon>
        <taxon>Gordoniaceae</taxon>
        <taxon>Gordonia</taxon>
    </lineage>
</organism>
<keyword evidence="4" id="KW-1185">Reference proteome</keyword>
<feature type="compositionally biased region" description="Pro residues" evidence="1">
    <location>
        <begin position="22"/>
        <end position="60"/>
    </location>
</feature>
<dbReference type="Proteomes" id="UP000004881">
    <property type="component" value="Unassembled WGS sequence"/>
</dbReference>
<gene>
    <name evidence="3" type="ORF">GOTRE_182_00120</name>
</gene>